<dbReference type="Pfam" id="PF00628">
    <property type="entry name" value="PHD"/>
    <property type="match status" value="1"/>
</dbReference>
<gene>
    <name evidence="9" type="ORF">FSB_LOCUS3183</name>
</gene>
<dbReference type="GO" id="GO:0008270">
    <property type="term" value="F:zinc ion binding"/>
    <property type="evidence" value="ECO:0007669"/>
    <property type="project" value="UniProtKB-KW"/>
</dbReference>
<keyword evidence="5" id="KW-0804">Transcription</keyword>
<keyword evidence="1" id="KW-0479">Metal-binding</keyword>
<dbReference type="InterPro" id="IPR001965">
    <property type="entry name" value="Znf_PHD"/>
</dbReference>
<dbReference type="Pfam" id="PF23121">
    <property type="entry name" value="SPOC_AIPP2"/>
    <property type="match status" value="1"/>
</dbReference>
<dbReference type="InterPro" id="IPR013083">
    <property type="entry name" value="Znf_RING/FYVE/PHD"/>
</dbReference>
<keyword evidence="2 6" id="KW-0863">Zinc-finger</keyword>
<dbReference type="PANTHER" id="PTHR33304">
    <property type="match status" value="1"/>
</dbReference>
<dbReference type="AlphaFoldDB" id="A0A2N9EKN5"/>
<dbReference type="InterPro" id="IPR056280">
    <property type="entry name" value="AIPP2-like_SPOC"/>
</dbReference>
<accession>A0A2N9EKN5</accession>
<name>A0A2N9EKN5_FAGSY</name>
<dbReference type="PROSITE" id="PS50016">
    <property type="entry name" value="ZF_PHD_2"/>
    <property type="match status" value="1"/>
</dbReference>
<dbReference type="EMBL" id="OIVN01000153">
    <property type="protein sequence ID" value="SPC75301.1"/>
    <property type="molecule type" value="Genomic_DNA"/>
</dbReference>
<evidence type="ECO:0000256" key="7">
    <source>
        <dbReference type="SAM" id="MobiDB-lite"/>
    </source>
</evidence>
<dbReference type="GO" id="GO:0034244">
    <property type="term" value="P:negative regulation of transcription elongation by RNA polymerase II"/>
    <property type="evidence" value="ECO:0007669"/>
    <property type="project" value="InterPro"/>
</dbReference>
<dbReference type="SMART" id="SM00249">
    <property type="entry name" value="PHD"/>
    <property type="match status" value="1"/>
</dbReference>
<dbReference type="GO" id="GO:0140566">
    <property type="term" value="F:histone reader activity"/>
    <property type="evidence" value="ECO:0007669"/>
    <property type="project" value="InterPro"/>
</dbReference>
<dbReference type="InterPro" id="IPR011011">
    <property type="entry name" value="Znf_FYVE_PHD"/>
</dbReference>
<sequence>MAAPNPPEAPKYLTHQLPHTITGHQSHQTLIITLPYPSKIIEREGDELGGGEECSKCNMFATPCSSCMHLEQVASLMDTKPDEFSDEACKEKAACGSSISDADLLSPSSSNGCNGRQHTSSEMSNIFSACSSRDSFSENVESKAAVRSMDVSENIEMLVKVNTPTAGGKHGFPKPQIVYPRIYSNHLQKQKELEGLGDNISCIRRSDYTKAIDDDHHGDPHMKNFPCISALIDSSPAVGNSINDQPACHYLASSHFDKADTNYPWRPNRESSQAVVDFSSRSDQSEISSLRDSFAGASSLKEEPSDCSEEQAESSLKKVSTFRVGGQMQDVNIHAESVKADTEMNNENPVVESASCSDQKDHAGNSSWLVEEPHIWKPPLQSQLAGYNDKSITLEDEVRVCDICGDAGREESLVICSKCSDGAEHIYCMSVVLDKVPEGNWLCEECLLEAKTEKGDQDKVQKAARTSKASSMPEIMKISGNASTFRCKGGLKLNLKDSGVKEIRTKKVNSSSLFPAKKSASNMEAVTVTTRALETSVKLPGASRTFRRRLLHGDSSFKNSGHLFKSKSFNIMDSRVKGQLSKDIGVQKKKNSGDTASEDMRKGCSRMMSKSMSFSSNATDAKVKTLAPYFSHVEDLKKLNHAKEWNSTQGKYTSELRPTVSSPVANSGVSASMNGKEIASRGESNSSGSNYHDLDVVEGHEQSNNSLNPFSHLAQQGLKYRQEFDDVSRHSTEATCSIKVNNSKTTFPSNERPYLRNFTSFTIPSQVSAVPQIHCIWQGEFEMQRSEQLPSSCYGMQAHLSTYASPKVLEVVLKLPQKIILEEVPRLSVWPTQFSENHATEDNIALYYFAKDLESYGRNYKRLLESMIKNDMALKGNLDGVELLIFSSNFLPEQSHRWNKLLFLWGVFRGRRVSCSQDIQSSQMRQERDTRRQEMNPKPCFQEREHIVDQEREFKRMKSSSSVVYEHDGYRATKNSTDRFPFGIKGVGPNFSGGNLRWCGVYDMSISSTTEGQVLPTDGEDQSGLNLELALGAENKSKKQGVMPSFLGIMGNKIDKDKHSEPQTNKNNKDGDEAHLSLSLSLAFPFPN</sequence>
<feature type="region of interest" description="Disordered" evidence="7">
    <location>
        <begin position="654"/>
        <end position="693"/>
    </location>
</feature>
<proteinExistence type="predicted"/>
<feature type="domain" description="PHD-type" evidence="8">
    <location>
        <begin position="398"/>
        <end position="449"/>
    </location>
</feature>
<dbReference type="InterPro" id="IPR049914">
    <property type="entry name" value="PHD1-3/5-6"/>
</dbReference>
<evidence type="ECO:0000256" key="3">
    <source>
        <dbReference type="ARBA" id="ARBA00022833"/>
    </source>
</evidence>
<feature type="region of interest" description="Disordered" evidence="7">
    <location>
        <begin position="1053"/>
        <end position="1074"/>
    </location>
</feature>
<feature type="region of interest" description="Disordered" evidence="7">
    <location>
        <begin position="287"/>
        <end position="320"/>
    </location>
</feature>
<evidence type="ECO:0000256" key="5">
    <source>
        <dbReference type="ARBA" id="ARBA00023163"/>
    </source>
</evidence>
<keyword evidence="3" id="KW-0862">Zinc</keyword>
<protein>
    <recommendedName>
        <fullName evidence="8">PHD-type domain-containing protein</fullName>
    </recommendedName>
</protein>
<dbReference type="PANTHER" id="PTHR33304:SF15">
    <property type="entry name" value="ZINC FINGER PHD-TYPE DOMAIN-CONTAINING PROTEIN"/>
    <property type="match status" value="1"/>
</dbReference>
<dbReference type="SUPFAM" id="SSF57903">
    <property type="entry name" value="FYVE/PHD zinc finger"/>
    <property type="match status" value="1"/>
</dbReference>
<keyword evidence="4" id="KW-0805">Transcription regulation</keyword>
<reference evidence="9" key="1">
    <citation type="submission" date="2018-02" db="EMBL/GenBank/DDBJ databases">
        <authorList>
            <person name="Cohen D.B."/>
            <person name="Kent A.D."/>
        </authorList>
    </citation>
    <scope>NUCLEOTIDE SEQUENCE</scope>
</reference>
<evidence type="ECO:0000256" key="2">
    <source>
        <dbReference type="ARBA" id="ARBA00022771"/>
    </source>
</evidence>
<dbReference type="InterPro" id="IPR019787">
    <property type="entry name" value="Znf_PHD-finger"/>
</dbReference>
<evidence type="ECO:0000256" key="6">
    <source>
        <dbReference type="PROSITE-ProRule" id="PRU00146"/>
    </source>
</evidence>
<dbReference type="Gene3D" id="3.30.40.10">
    <property type="entry name" value="Zinc/RING finger domain, C3HC4 (zinc finger)"/>
    <property type="match status" value="1"/>
</dbReference>
<evidence type="ECO:0000259" key="8">
    <source>
        <dbReference type="PROSITE" id="PS50016"/>
    </source>
</evidence>
<organism evidence="9">
    <name type="scientific">Fagus sylvatica</name>
    <name type="common">Beechnut</name>
    <dbReference type="NCBI Taxonomy" id="28930"/>
    <lineage>
        <taxon>Eukaryota</taxon>
        <taxon>Viridiplantae</taxon>
        <taxon>Streptophyta</taxon>
        <taxon>Embryophyta</taxon>
        <taxon>Tracheophyta</taxon>
        <taxon>Spermatophyta</taxon>
        <taxon>Magnoliopsida</taxon>
        <taxon>eudicotyledons</taxon>
        <taxon>Gunneridae</taxon>
        <taxon>Pentapetalae</taxon>
        <taxon>rosids</taxon>
        <taxon>fabids</taxon>
        <taxon>Fagales</taxon>
        <taxon>Fagaceae</taxon>
        <taxon>Fagus</taxon>
    </lineage>
</organism>
<evidence type="ECO:0000256" key="1">
    <source>
        <dbReference type="ARBA" id="ARBA00022723"/>
    </source>
</evidence>
<evidence type="ECO:0000313" key="9">
    <source>
        <dbReference type="EMBL" id="SPC75301.1"/>
    </source>
</evidence>
<feature type="compositionally biased region" description="Polar residues" evidence="7">
    <location>
        <begin position="659"/>
        <end position="673"/>
    </location>
</feature>
<evidence type="ECO:0000256" key="4">
    <source>
        <dbReference type="ARBA" id="ARBA00023015"/>
    </source>
</evidence>